<gene>
    <name evidence="2" type="ORF">IAB90_07145</name>
</gene>
<evidence type="ECO:0000313" key="2">
    <source>
        <dbReference type="EMBL" id="HIR40138.1"/>
    </source>
</evidence>
<comment type="caution">
    <text evidence="2">The sequence shown here is derived from an EMBL/GenBank/DDBJ whole genome shotgun (WGS) entry which is preliminary data.</text>
</comment>
<feature type="transmembrane region" description="Helical" evidence="1">
    <location>
        <begin position="73"/>
        <end position="94"/>
    </location>
</feature>
<reference evidence="2" key="2">
    <citation type="journal article" date="2021" name="PeerJ">
        <title>Extensive microbial diversity within the chicken gut microbiome revealed by metagenomics and culture.</title>
        <authorList>
            <person name="Gilroy R."/>
            <person name="Ravi A."/>
            <person name="Getino M."/>
            <person name="Pursley I."/>
            <person name="Horton D.L."/>
            <person name="Alikhan N.F."/>
            <person name="Baker D."/>
            <person name="Gharbi K."/>
            <person name="Hall N."/>
            <person name="Watson M."/>
            <person name="Adriaenssens E.M."/>
            <person name="Foster-Nyarko E."/>
            <person name="Jarju S."/>
            <person name="Secka A."/>
            <person name="Antonio M."/>
            <person name="Oren A."/>
            <person name="Chaudhuri R.R."/>
            <person name="La Ragione R."/>
            <person name="Hildebrand F."/>
            <person name="Pallen M.J."/>
        </authorList>
    </citation>
    <scope>NUCLEOTIDE SEQUENCE</scope>
    <source>
        <strain evidence="2">ChiW25-3613</strain>
    </source>
</reference>
<evidence type="ECO:0000313" key="3">
    <source>
        <dbReference type="Proteomes" id="UP000824179"/>
    </source>
</evidence>
<organism evidence="2 3">
    <name type="scientific">Candidatus Coproplasma stercoripullorum</name>
    <dbReference type="NCBI Taxonomy" id="2840751"/>
    <lineage>
        <taxon>Bacteria</taxon>
        <taxon>Bacillati</taxon>
        <taxon>Bacillota</taxon>
        <taxon>Clostridia</taxon>
        <taxon>Eubacteriales</taxon>
        <taxon>Candidatus Coproplasma</taxon>
    </lineage>
</organism>
<sequence length="121" mass="13267">MTSYSKKDLKIAQNIREHYGEHKESDLEKLRKLDERVKRPADIFAYTFGIAGALVLGVGMCICMGVLGGEGLFPVGVVVGVAGIAMVIVNYFIYRAILKSRKKKYSAEVLALSDKILGGQE</sequence>
<keyword evidence="1" id="KW-0472">Membrane</keyword>
<feature type="transmembrane region" description="Helical" evidence="1">
    <location>
        <begin position="43"/>
        <end position="67"/>
    </location>
</feature>
<accession>A0A9D1AGZ4</accession>
<keyword evidence="1" id="KW-0812">Transmembrane</keyword>
<evidence type="ECO:0000256" key="1">
    <source>
        <dbReference type="SAM" id="Phobius"/>
    </source>
</evidence>
<protein>
    <submittedName>
        <fullName evidence="2">Dihydropteridine reductase</fullName>
    </submittedName>
</protein>
<dbReference type="AlphaFoldDB" id="A0A9D1AGZ4"/>
<dbReference type="Proteomes" id="UP000824179">
    <property type="component" value="Unassembled WGS sequence"/>
</dbReference>
<keyword evidence="1" id="KW-1133">Transmembrane helix</keyword>
<name>A0A9D1AGZ4_9FIRM</name>
<dbReference type="EMBL" id="DVHB01000127">
    <property type="protein sequence ID" value="HIR40138.1"/>
    <property type="molecule type" value="Genomic_DNA"/>
</dbReference>
<proteinExistence type="predicted"/>
<reference evidence="2" key="1">
    <citation type="submission" date="2020-10" db="EMBL/GenBank/DDBJ databases">
        <authorList>
            <person name="Gilroy R."/>
        </authorList>
    </citation>
    <scope>NUCLEOTIDE SEQUENCE</scope>
    <source>
        <strain evidence="2">ChiW25-3613</strain>
    </source>
</reference>